<evidence type="ECO:0000256" key="1">
    <source>
        <dbReference type="SAM" id="MobiDB-lite"/>
    </source>
</evidence>
<protein>
    <submittedName>
        <fullName evidence="3">Uncharacterized protein</fullName>
    </submittedName>
</protein>
<sequence length="334" mass="38624">MLAQRFKISNEVIMPKKEEPTIGLKLIKEFAELWREIKGKQKTKSDYKGTENGKNNGQNEREKCWDSDEKQRKMLRLVLTAVNGDGNIIALNGATKVNGGGRRSQKRRRKKRDLVLLILLIALLISLFFTVYSYCLHCSNDDSLEQQNADMEMLLVVRQANEIFVKFRYGGDETDEKGNPKSDHIYIVVDGKEFDFVGDGARSRSAHFCKKCPTEMFQFDPPLIVPPETVESDDAIFEAMRTGHWPPDSHTYALHSCIDFAYQFVCRLNNGICPEKDHWPRPFVEFDQRWVHRMAHLGRLSVFDFRYRISPQNYELSRDILLPIGNIISSKKQS</sequence>
<dbReference type="AlphaFoldDB" id="A0ABD2HVI6"/>
<feature type="transmembrane region" description="Helical" evidence="2">
    <location>
        <begin position="114"/>
        <end position="134"/>
    </location>
</feature>
<dbReference type="Proteomes" id="UP001620626">
    <property type="component" value="Unassembled WGS sequence"/>
</dbReference>
<keyword evidence="2" id="KW-0472">Membrane</keyword>
<evidence type="ECO:0000313" key="3">
    <source>
        <dbReference type="EMBL" id="KAL3070617.1"/>
    </source>
</evidence>
<comment type="caution">
    <text evidence="3">The sequence shown here is derived from an EMBL/GenBank/DDBJ whole genome shotgun (WGS) entry which is preliminary data.</text>
</comment>
<evidence type="ECO:0000313" key="4">
    <source>
        <dbReference type="Proteomes" id="UP001620626"/>
    </source>
</evidence>
<accession>A0ABD2HVI6</accession>
<gene>
    <name evidence="3" type="ORF">niasHT_032407</name>
</gene>
<evidence type="ECO:0000256" key="2">
    <source>
        <dbReference type="SAM" id="Phobius"/>
    </source>
</evidence>
<proteinExistence type="predicted"/>
<feature type="region of interest" description="Disordered" evidence="1">
    <location>
        <begin position="44"/>
        <end position="66"/>
    </location>
</feature>
<keyword evidence="2" id="KW-1133">Transmembrane helix</keyword>
<keyword evidence="2" id="KW-0812">Transmembrane</keyword>
<reference evidence="3 4" key="1">
    <citation type="submission" date="2024-10" db="EMBL/GenBank/DDBJ databases">
        <authorList>
            <person name="Kim D."/>
        </authorList>
    </citation>
    <scope>NUCLEOTIDE SEQUENCE [LARGE SCALE GENOMIC DNA]</scope>
    <source>
        <strain evidence="3">BH-2024</strain>
    </source>
</reference>
<keyword evidence="4" id="KW-1185">Reference proteome</keyword>
<dbReference type="EMBL" id="JBICBT010001381">
    <property type="protein sequence ID" value="KAL3070617.1"/>
    <property type="molecule type" value="Genomic_DNA"/>
</dbReference>
<organism evidence="3 4">
    <name type="scientific">Heterodera trifolii</name>
    <dbReference type="NCBI Taxonomy" id="157864"/>
    <lineage>
        <taxon>Eukaryota</taxon>
        <taxon>Metazoa</taxon>
        <taxon>Ecdysozoa</taxon>
        <taxon>Nematoda</taxon>
        <taxon>Chromadorea</taxon>
        <taxon>Rhabditida</taxon>
        <taxon>Tylenchina</taxon>
        <taxon>Tylenchomorpha</taxon>
        <taxon>Tylenchoidea</taxon>
        <taxon>Heteroderidae</taxon>
        <taxon>Heteroderinae</taxon>
        <taxon>Heterodera</taxon>
    </lineage>
</organism>
<name>A0ABD2HVI6_9BILA</name>